<sequence length="328" mass="35050">MSAEVSEALRLAEGVRAGDRALIGRAVTLVESRAAKHEAGAAELLRALLPSSGGAHRVGISGVPGVGKSTFIEALGLHLVERGHRVAVLAVDPSSTITGGSILGDKSRMNALAMHAAAFVRPSPSAATLGGVARRTREAMVVLEAAGYDVVLVETVGVGQSETAVAEMVDTFCVLLLPGAGDELQGIKKGIVEHADLIVVNKADGENRARAEAARAEYDAALHYLRPRRECWRPRTLLASALERTGLEEVWETITEHRAALEGAGVFEANRIHQRKRWMWSHLEEALVDAFRTHPAVRAKLDDLERRVGAAELPASEAARELLRAFGL</sequence>
<dbReference type="Proteomes" id="UP000316921">
    <property type="component" value="Chromosome"/>
</dbReference>
<dbReference type="GO" id="GO:0003924">
    <property type="term" value="F:GTPase activity"/>
    <property type="evidence" value="ECO:0007669"/>
    <property type="project" value="InterPro"/>
</dbReference>
<evidence type="ECO:0000313" key="4">
    <source>
        <dbReference type="Proteomes" id="UP000316921"/>
    </source>
</evidence>
<dbReference type="EC" id="3.6.-.-" evidence="3"/>
<evidence type="ECO:0000256" key="1">
    <source>
        <dbReference type="ARBA" id="ARBA00009625"/>
    </source>
</evidence>
<reference evidence="3 4" key="1">
    <citation type="submission" date="2019-02" db="EMBL/GenBank/DDBJ databases">
        <title>Deep-cultivation of Planctomycetes and their phenomic and genomic characterization uncovers novel biology.</title>
        <authorList>
            <person name="Wiegand S."/>
            <person name="Jogler M."/>
            <person name="Boedeker C."/>
            <person name="Pinto D."/>
            <person name="Vollmers J."/>
            <person name="Rivas-Marin E."/>
            <person name="Kohn T."/>
            <person name="Peeters S.H."/>
            <person name="Heuer A."/>
            <person name="Rast P."/>
            <person name="Oberbeckmann S."/>
            <person name="Bunk B."/>
            <person name="Jeske O."/>
            <person name="Meyerdierks A."/>
            <person name="Storesund J.E."/>
            <person name="Kallscheuer N."/>
            <person name="Luecker S."/>
            <person name="Lage O.M."/>
            <person name="Pohl T."/>
            <person name="Merkel B.J."/>
            <person name="Hornburger P."/>
            <person name="Mueller R.-W."/>
            <person name="Bruemmer F."/>
            <person name="Labrenz M."/>
            <person name="Spormann A.M."/>
            <person name="Op den Camp H."/>
            <person name="Overmann J."/>
            <person name="Amann R."/>
            <person name="Jetten M.S.M."/>
            <person name="Mascher T."/>
            <person name="Medema M.H."/>
            <person name="Devos D.P."/>
            <person name="Kaster A.-K."/>
            <person name="Ovreas L."/>
            <person name="Rohde M."/>
            <person name="Galperin M.Y."/>
            <person name="Jogler C."/>
        </authorList>
    </citation>
    <scope>NUCLEOTIDE SEQUENCE [LARGE SCALE GENOMIC DNA]</scope>
    <source>
        <strain evidence="3 4">Pla133</strain>
    </source>
</reference>
<keyword evidence="4" id="KW-1185">Reference proteome</keyword>
<dbReference type="RefSeq" id="WP_145065881.1">
    <property type="nucleotide sequence ID" value="NZ_CP036287.1"/>
</dbReference>
<dbReference type="InterPro" id="IPR005129">
    <property type="entry name" value="GTPase_ArgK"/>
</dbReference>
<keyword evidence="3" id="KW-0378">Hydrolase</keyword>
<dbReference type="CDD" id="cd03114">
    <property type="entry name" value="MMAA-like"/>
    <property type="match status" value="1"/>
</dbReference>
<dbReference type="Gene3D" id="1.10.287.130">
    <property type="match status" value="1"/>
</dbReference>
<dbReference type="PANTHER" id="PTHR23408:SF3">
    <property type="entry name" value="METHYLMALONIC ACIDURIA TYPE A PROTEIN, MITOCHONDRIAL"/>
    <property type="match status" value="1"/>
</dbReference>
<dbReference type="Pfam" id="PF03308">
    <property type="entry name" value="MeaB"/>
    <property type="match status" value="1"/>
</dbReference>
<dbReference type="EMBL" id="CP036287">
    <property type="protein sequence ID" value="QDU67583.1"/>
    <property type="molecule type" value="Genomic_DNA"/>
</dbReference>
<dbReference type="GO" id="GO:0005525">
    <property type="term" value="F:GTP binding"/>
    <property type="evidence" value="ECO:0007669"/>
    <property type="project" value="InterPro"/>
</dbReference>
<dbReference type="Gene3D" id="3.40.50.300">
    <property type="entry name" value="P-loop containing nucleotide triphosphate hydrolases"/>
    <property type="match status" value="1"/>
</dbReference>
<protein>
    <submittedName>
        <fullName evidence="3">Putative GTPase</fullName>
        <ecNumber evidence="3">3.6.-.-</ecNumber>
    </submittedName>
</protein>
<accession>A0A518BKV2</accession>
<dbReference type="KEGG" id="pbap:Pla133_26710"/>
<gene>
    <name evidence="3" type="ORF">Pla133_26710</name>
</gene>
<dbReference type="NCBIfam" id="NF006958">
    <property type="entry name" value="PRK09435.1"/>
    <property type="match status" value="1"/>
</dbReference>
<evidence type="ECO:0000313" key="3">
    <source>
        <dbReference type="EMBL" id="QDU67583.1"/>
    </source>
</evidence>
<dbReference type="InterPro" id="IPR027417">
    <property type="entry name" value="P-loop_NTPase"/>
</dbReference>
<dbReference type="PANTHER" id="PTHR23408">
    <property type="entry name" value="METHYLMALONYL-COA MUTASE"/>
    <property type="match status" value="1"/>
</dbReference>
<dbReference type="NCBIfam" id="TIGR00750">
    <property type="entry name" value="lao"/>
    <property type="match status" value="1"/>
</dbReference>
<dbReference type="InterPro" id="IPR003593">
    <property type="entry name" value="AAA+_ATPase"/>
</dbReference>
<feature type="domain" description="AAA+ ATPase" evidence="2">
    <location>
        <begin position="54"/>
        <end position="228"/>
    </location>
</feature>
<name>A0A518BKV2_9BACT</name>
<comment type="similarity">
    <text evidence="1">Belongs to the SIMIBI class G3E GTPase family. ArgK/MeaB subfamily.</text>
</comment>
<dbReference type="SMART" id="SM00382">
    <property type="entry name" value="AAA"/>
    <property type="match status" value="1"/>
</dbReference>
<proteinExistence type="inferred from homology"/>
<dbReference type="GO" id="GO:0005737">
    <property type="term" value="C:cytoplasm"/>
    <property type="evidence" value="ECO:0007669"/>
    <property type="project" value="TreeGrafter"/>
</dbReference>
<dbReference type="AlphaFoldDB" id="A0A518BKV2"/>
<dbReference type="SUPFAM" id="SSF52540">
    <property type="entry name" value="P-loop containing nucleoside triphosphate hydrolases"/>
    <property type="match status" value="1"/>
</dbReference>
<organism evidence="3 4">
    <name type="scientific">Engelhardtia mirabilis</name>
    <dbReference type="NCBI Taxonomy" id="2528011"/>
    <lineage>
        <taxon>Bacteria</taxon>
        <taxon>Pseudomonadati</taxon>
        <taxon>Planctomycetota</taxon>
        <taxon>Planctomycetia</taxon>
        <taxon>Planctomycetia incertae sedis</taxon>
        <taxon>Engelhardtia</taxon>
    </lineage>
</organism>
<dbReference type="Gene3D" id="1.20.5.170">
    <property type="match status" value="1"/>
</dbReference>
<evidence type="ECO:0000259" key="2">
    <source>
        <dbReference type="SMART" id="SM00382"/>
    </source>
</evidence>